<dbReference type="Proteomes" id="UP000630097">
    <property type="component" value="Unassembled WGS sequence"/>
</dbReference>
<evidence type="ECO:0000256" key="1">
    <source>
        <dbReference type="SAM" id="Phobius"/>
    </source>
</evidence>
<name>A0A8J3M7Z2_9ACTN</name>
<evidence type="ECO:0000313" key="3">
    <source>
        <dbReference type="Proteomes" id="UP000630097"/>
    </source>
</evidence>
<sequence length="196" mass="19974">MTDALTTPQQVTSVEDRWRTASLWAGPAAAVCVVLMAVAIAMTGGDELKMATAPAALGSTLAGLAALVLMGFGLVSLAVRLPELRRGFGLLAWFVAATGTALNAGGQWTQLFALPGLARSAPELAVNGIDTVQAGYIASFLVLALGGVLLGIALKRAGAGRLGSILTIIGGVMMVAPLPARWTVLAIGISVLARRR</sequence>
<dbReference type="EMBL" id="BONV01000008">
    <property type="protein sequence ID" value="GIG79245.1"/>
    <property type="molecule type" value="Genomic_DNA"/>
</dbReference>
<accession>A0A8J3M7Z2</accession>
<organism evidence="2 3">
    <name type="scientific">Planotetraspora kaengkrachanensis</name>
    <dbReference type="NCBI Taxonomy" id="575193"/>
    <lineage>
        <taxon>Bacteria</taxon>
        <taxon>Bacillati</taxon>
        <taxon>Actinomycetota</taxon>
        <taxon>Actinomycetes</taxon>
        <taxon>Streptosporangiales</taxon>
        <taxon>Streptosporangiaceae</taxon>
        <taxon>Planotetraspora</taxon>
    </lineage>
</organism>
<evidence type="ECO:0000313" key="2">
    <source>
        <dbReference type="EMBL" id="GIG79245.1"/>
    </source>
</evidence>
<feature type="transmembrane region" description="Helical" evidence="1">
    <location>
        <begin position="55"/>
        <end position="79"/>
    </location>
</feature>
<feature type="transmembrane region" description="Helical" evidence="1">
    <location>
        <begin position="134"/>
        <end position="154"/>
    </location>
</feature>
<feature type="transmembrane region" description="Helical" evidence="1">
    <location>
        <begin position="21"/>
        <end position="43"/>
    </location>
</feature>
<proteinExistence type="predicted"/>
<gene>
    <name evidence="2" type="ORF">Pka01_23720</name>
</gene>
<comment type="caution">
    <text evidence="2">The sequence shown here is derived from an EMBL/GenBank/DDBJ whole genome shotgun (WGS) entry which is preliminary data.</text>
</comment>
<keyword evidence="1" id="KW-0812">Transmembrane</keyword>
<keyword evidence="1" id="KW-1133">Transmembrane helix</keyword>
<dbReference type="RefSeq" id="WP_203882718.1">
    <property type="nucleotide sequence ID" value="NZ_BAABHH010000010.1"/>
</dbReference>
<dbReference type="AlphaFoldDB" id="A0A8J3M7Z2"/>
<feature type="transmembrane region" description="Helical" evidence="1">
    <location>
        <begin position="166"/>
        <end position="193"/>
    </location>
</feature>
<feature type="transmembrane region" description="Helical" evidence="1">
    <location>
        <begin position="91"/>
        <end position="114"/>
    </location>
</feature>
<reference evidence="2 3" key="1">
    <citation type="submission" date="2021-01" db="EMBL/GenBank/DDBJ databases">
        <title>Whole genome shotgun sequence of Planotetraspora kaengkrachanensis NBRC 104272.</title>
        <authorList>
            <person name="Komaki H."/>
            <person name="Tamura T."/>
        </authorList>
    </citation>
    <scope>NUCLEOTIDE SEQUENCE [LARGE SCALE GENOMIC DNA]</scope>
    <source>
        <strain evidence="2 3">NBRC 104272</strain>
    </source>
</reference>
<keyword evidence="3" id="KW-1185">Reference proteome</keyword>
<protein>
    <submittedName>
        <fullName evidence="2">Uncharacterized protein</fullName>
    </submittedName>
</protein>
<keyword evidence="1" id="KW-0472">Membrane</keyword>